<proteinExistence type="inferred from homology"/>
<evidence type="ECO:0000256" key="3">
    <source>
        <dbReference type="ARBA" id="ARBA00022475"/>
    </source>
</evidence>
<keyword evidence="4 7" id="KW-0812">Transmembrane</keyword>
<gene>
    <name evidence="9" type="ORF">Q5716_00120</name>
</gene>
<comment type="similarity">
    <text evidence="7">Belongs to the binding-protein-dependent transport system permease family.</text>
</comment>
<feature type="transmembrane region" description="Helical" evidence="7">
    <location>
        <begin position="152"/>
        <end position="172"/>
    </location>
</feature>
<feature type="transmembrane region" description="Helical" evidence="7">
    <location>
        <begin position="119"/>
        <end position="146"/>
    </location>
</feature>
<keyword evidence="6 7" id="KW-0472">Membrane</keyword>
<evidence type="ECO:0000313" key="9">
    <source>
        <dbReference type="EMBL" id="MDO7880624.1"/>
    </source>
</evidence>
<comment type="caution">
    <text evidence="9">The sequence shown here is derived from an EMBL/GenBank/DDBJ whole genome shotgun (WGS) entry which is preliminary data.</text>
</comment>
<evidence type="ECO:0000256" key="2">
    <source>
        <dbReference type="ARBA" id="ARBA00022448"/>
    </source>
</evidence>
<dbReference type="InterPro" id="IPR050901">
    <property type="entry name" value="BP-dep_ABC_trans_perm"/>
</dbReference>
<keyword evidence="5 7" id="KW-1133">Transmembrane helix</keyword>
<feature type="transmembrane region" description="Helical" evidence="7">
    <location>
        <begin position="193"/>
        <end position="215"/>
    </location>
</feature>
<dbReference type="PANTHER" id="PTHR32243:SF24">
    <property type="entry name" value="DIACETYLCHITOBIOSE UPTAKE SYSTEM PERMEASE PROTEIN NGCG"/>
    <property type="match status" value="1"/>
</dbReference>
<keyword evidence="10" id="KW-1185">Reference proteome</keyword>
<dbReference type="Proteomes" id="UP001241072">
    <property type="component" value="Unassembled WGS sequence"/>
</dbReference>
<dbReference type="Gene3D" id="1.10.3720.10">
    <property type="entry name" value="MetI-like"/>
    <property type="match status" value="1"/>
</dbReference>
<dbReference type="RefSeq" id="WP_305001056.1">
    <property type="nucleotide sequence ID" value="NZ_JAUQUB010000001.1"/>
</dbReference>
<protein>
    <submittedName>
        <fullName evidence="9">Carbohydrate ABC transporter permease</fullName>
    </submittedName>
</protein>
<feature type="transmembrane region" description="Helical" evidence="7">
    <location>
        <begin position="21"/>
        <end position="42"/>
    </location>
</feature>
<reference evidence="9 10" key="1">
    <citation type="submission" date="2023-07" db="EMBL/GenBank/DDBJ databases">
        <title>Protaetiibacter sp. nov WY-16 isolated from soil.</title>
        <authorList>
            <person name="Liu B."/>
            <person name="Wan Y."/>
        </authorList>
    </citation>
    <scope>NUCLEOTIDE SEQUENCE [LARGE SCALE GENOMIC DNA]</scope>
    <source>
        <strain evidence="9 10">WY-16</strain>
    </source>
</reference>
<feature type="transmembrane region" description="Helical" evidence="7">
    <location>
        <begin position="85"/>
        <end position="107"/>
    </location>
</feature>
<evidence type="ECO:0000259" key="8">
    <source>
        <dbReference type="PROSITE" id="PS50928"/>
    </source>
</evidence>
<evidence type="ECO:0000256" key="7">
    <source>
        <dbReference type="RuleBase" id="RU363032"/>
    </source>
</evidence>
<keyword evidence="2 7" id="KW-0813">Transport</keyword>
<organism evidence="9 10">
    <name type="scientific">Antiquaquibacter soli</name>
    <dbReference type="NCBI Taxonomy" id="3064523"/>
    <lineage>
        <taxon>Bacteria</taxon>
        <taxon>Bacillati</taxon>
        <taxon>Actinomycetota</taxon>
        <taxon>Actinomycetes</taxon>
        <taxon>Micrococcales</taxon>
        <taxon>Microbacteriaceae</taxon>
        <taxon>Antiquaquibacter</taxon>
    </lineage>
</organism>
<evidence type="ECO:0000256" key="1">
    <source>
        <dbReference type="ARBA" id="ARBA00004651"/>
    </source>
</evidence>
<evidence type="ECO:0000256" key="5">
    <source>
        <dbReference type="ARBA" id="ARBA00022989"/>
    </source>
</evidence>
<dbReference type="Pfam" id="PF00528">
    <property type="entry name" value="BPD_transp_1"/>
    <property type="match status" value="1"/>
</dbReference>
<evidence type="ECO:0000256" key="4">
    <source>
        <dbReference type="ARBA" id="ARBA00022692"/>
    </source>
</evidence>
<dbReference type="InterPro" id="IPR000515">
    <property type="entry name" value="MetI-like"/>
</dbReference>
<evidence type="ECO:0000313" key="10">
    <source>
        <dbReference type="Proteomes" id="UP001241072"/>
    </source>
</evidence>
<dbReference type="CDD" id="cd06261">
    <property type="entry name" value="TM_PBP2"/>
    <property type="match status" value="1"/>
</dbReference>
<keyword evidence="3" id="KW-1003">Cell membrane</keyword>
<dbReference type="InterPro" id="IPR035906">
    <property type="entry name" value="MetI-like_sf"/>
</dbReference>
<accession>A0ABT9BHX6</accession>
<name>A0ABT9BHX6_9MICO</name>
<comment type="subcellular location">
    <subcellularLocation>
        <location evidence="1 7">Cell membrane</location>
        <topology evidence="1 7">Multi-pass membrane protein</topology>
    </subcellularLocation>
</comment>
<evidence type="ECO:0000256" key="6">
    <source>
        <dbReference type="ARBA" id="ARBA00023136"/>
    </source>
</evidence>
<feature type="domain" description="ABC transmembrane type-1" evidence="8">
    <location>
        <begin position="81"/>
        <end position="273"/>
    </location>
</feature>
<sequence length="288" mass="31442">MTAPAVARRRRSRPRTTPLMGLAHVVVWLYAAALVLPLYFLLVSSLKNNTEIFSAGFALPPEWRFDNYLKAWSFTSLGDALLNSAYVTIGAEILIVIVSIPAAYGIARSDGWLGKLVERSLALGFLIPGFAALVPTVFLAIGLGLYRTREFLVLYYVAGAIPLSVILLAQYMRAIPKELEEAATVEGANRFQILVRIYGPLVMPALATVLLLNFINIWNEYIVALVIAGSTIDTRTVQVALPTLVTNQLSQYGVLAAGTIITLVPVYLCYLLLKKRMENALISGALKG</sequence>
<dbReference type="EMBL" id="JAUQUB010000001">
    <property type="protein sequence ID" value="MDO7880624.1"/>
    <property type="molecule type" value="Genomic_DNA"/>
</dbReference>
<dbReference type="PROSITE" id="PS50928">
    <property type="entry name" value="ABC_TM1"/>
    <property type="match status" value="1"/>
</dbReference>
<dbReference type="PANTHER" id="PTHR32243">
    <property type="entry name" value="MALTOSE TRANSPORT SYSTEM PERMEASE-RELATED"/>
    <property type="match status" value="1"/>
</dbReference>
<dbReference type="SUPFAM" id="SSF161098">
    <property type="entry name" value="MetI-like"/>
    <property type="match status" value="1"/>
</dbReference>
<feature type="transmembrane region" description="Helical" evidence="7">
    <location>
        <begin position="252"/>
        <end position="273"/>
    </location>
</feature>